<dbReference type="Proteomes" id="UP001501710">
    <property type="component" value="Unassembled WGS sequence"/>
</dbReference>
<accession>A0ABP8C889</accession>
<comment type="caution">
    <text evidence="1">The sequence shown here is derived from an EMBL/GenBank/DDBJ whole genome shotgun (WGS) entry which is preliminary data.</text>
</comment>
<dbReference type="RefSeq" id="WP_344899061.1">
    <property type="nucleotide sequence ID" value="NZ_BAABAS010000012.1"/>
</dbReference>
<protein>
    <submittedName>
        <fullName evidence="1">Uncharacterized protein</fullName>
    </submittedName>
</protein>
<evidence type="ECO:0000313" key="2">
    <source>
        <dbReference type="Proteomes" id="UP001501710"/>
    </source>
</evidence>
<evidence type="ECO:0000313" key="1">
    <source>
        <dbReference type="EMBL" id="GAA4235069.1"/>
    </source>
</evidence>
<dbReference type="EMBL" id="BAABAS010000012">
    <property type="protein sequence ID" value="GAA4235069.1"/>
    <property type="molecule type" value="Genomic_DNA"/>
</dbReference>
<organism evidence="1 2">
    <name type="scientific">Actinomadura meridiana</name>
    <dbReference type="NCBI Taxonomy" id="559626"/>
    <lineage>
        <taxon>Bacteria</taxon>
        <taxon>Bacillati</taxon>
        <taxon>Actinomycetota</taxon>
        <taxon>Actinomycetes</taxon>
        <taxon>Streptosporangiales</taxon>
        <taxon>Thermomonosporaceae</taxon>
        <taxon>Actinomadura</taxon>
    </lineage>
</organism>
<gene>
    <name evidence="1" type="ORF">GCM10022254_41490</name>
</gene>
<reference evidence="2" key="1">
    <citation type="journal article" date="2019" name="Int. J. Syst. Evol. Microbiol.">
        <title>The Global Catalogue of Microorganisms (GCM) 10K type strain sequencing project: providing services to taxonomists for standard genome sequencing and annotation.</title>
        <authorList>
            <consortium name="The Broad Institute Genomics Platform"/>
            <consortium name="The Broad Institute Genome Sequencing Center for Infectious Disease"/>
            <person name="Wu L."/>
            <person name="Ma J."/>
        </authorList>
    </citation>
    <scope>NUCLEOTIDE SEQUENCE [LARGE SCALE GENOMIC DNA]</scope>
    <source>
        <strain evidence="2">JCM 17440</strain>
    </source>
</reference>
<keyword evidence="2" id="KW-1185">Reference proteome</keyword>
<proteinExistence type="predicted"/>
<name>A0ABP8C889_9ACTN</name>
<sequence length="63" mass="6807">MAPTELEAELNQLLAVGRITLPHLAWTYATLNNRLADTARYDNAAFAACPATAGWAQDQLHGP</sequence>